<dbReference type="PANTHER" id="PTHR13027:SF7">
    <property type="entry name" value="VACUOLAR FUSION PROTEIN MON1 HOMOLOG"/>
    <property type="match status" value="1"/>
</dbReference>
<reference evidence="7" key="1">
    <citation type="submission" date="2021-03" db="EMBL/GenBank/DDBJ databases">
        <title>Chromosome level genome of the anhydrobiotic midge Polypedilum vanderplanki.</title>
        <authorList>
            <person name="Yoshida Y."/>
            <person name="Kikawada T."/>
            <person name="Gusev O."/>
        </authorList>
    </citation>
    <scope>NUCLEOTIDE SEQUENCE</scope>
    <source>
        <strain evidence="7">NIAS01</strain>
        <tissue evidence="7">Whole body or cell culture</tissue>
    </source>
</reference>
<feature type="domain" description="FUZ/MON1/HPS1 third Longin" evidence="6">
    <location>
        <begin position="385"/>
        <end position="486"/>
    </location>
</feature>
<dbReference type="Pfam" id="PF19036">
    <property type="entry name" value="Fuz_longin_1"/>
    <property type="match status" value="1"/>
</dbReference>
<dbReference type="OrthoDB" id="272411at2759"/>
<evidence type="ECO:0000259" key="6">
    <source>
        <dbReference type="Pfam" id="PF19038"/>
    </source>
</evidence>
<dbReference type="GO" id="GO:0032510">
    <property type="term" value="P:endosome to lysosome transport via multivesicular body sorting pathway"/>
    <property type="evidence" value="ECO:0007669"/>
    <property type="project" value="TreeGrafter"/>
</dbReference>
<dbReference type="InterPro" id="IPR043972">
    <property type="entry name" value="FUZ/MON1/HPS1_longin_1"/>
</dbReference>
<evidence type="ECO:0000259" key="5">
    <source>
        <dbReference type="Pfam" id="PF19037"/>
    </source>
</evidence>
<evidence type="ECO:0000313" key="7">
    <source>
        <dbReference type="EMBL" id="KAG5675985.1"/>
    </source>
</evidence>
<feature type="compositionally biased region" description="Polar residues" evidence="3">
    <location>
        <begin position="45"/>
        <end position="60"/>
    </location>
</feature>
<accession>A0A9J6C1B9</accession>
<feature type="domain" description="FUZ/MON1/HPS1 first Longin" evidence="4">
    <location>
        <begin position="83"/>
        <end position="211"/>
    </location>
</feature>
<protein>
    <recommendedName>
        <fullName evidence="2">Vacuolar fusion protein MON1 homolog</fullName>
    </recommendedName>
</protein>
<dbReference type="Pfam" id="PF19037">
    <property type="entry name" value="Fuz_longin_2"/>
    <property type="match status" value="1"/>
</dbReference>
<keyword evidence="8" id="KW-1185">Reference proteome</keyword>
<evidence type="ECO:0000256" key="1">
    <source>
        <dbReference type="ARBA" id="ARBA00008968"/>
    </source>
</evidence>
<name>A0A9J6C1B9_POLVA</name>
<dbReference type="InterPro" id="IPR043970">
    <property type="entry name" value="FUZ/MON1/HPS1_longin_3"/>
</dbReference>
<evidence type="ECO:0000259" key="4">
    <source>
        <dbReference type="Pfam" id="PF19036"/>
    </source>
</evidence>
<feature type="region of interest" description="Disordered" evidence="3">
    <location>
        <begin position="38"/>
        <end position="60"/>
    </location>
</feature>
<dbReference type="PANTHER" id="PTHR13027">
    <property type="entry name" value="SAND PROTEIN-RELATED"/>
    <property type="match status" value="1"/>
</dbReference>
<dbReference type="PRINTS" id="PR01546">
    <property type="entry name" value="YEAST73DUF"/>
</dbReference>
<dbReference type="AlphaFoldDB" id="A0A9J6C1B9"/>
<dbReference type="InterPro" id="IPR043971">
    <property type="entry name" value="FUZ/MON1/HPS1_longin_2"/>
</dbReference>
<proteinExistence type="inferred from homology"/>
<feature type="domain" description="FUZ/MON1/HPS1 second Longin" evidence="5">
    <location>
        <begin position="257"/>
        <end position="355"/>
    </location>
</feature>
<dbReference type="EMBL" id="JADBJN010000002">
    <property type="protein sequence ID" value="KAG5675985.1"/>
    <property type="molecule type" value="Genomic_DNA"/>
</dbReference>
<dbReference type="Pfam" id="PF19038">
    <property type="entry name" value="Fuz_longin_3"/>
    <property type="match status" value="1"/>
</dbReference>
<dbReference type="InterPro" id="IPR004353">
    <property type="entry name" value="Mon1"/>
</dbReference>
<organism evidence="7 8">
    <name type="scientific">Polypedilum vanderplanki</name>
    <name type="common">Sleeping chironomid midge</name>
    <dbReference type="NCBI Taxonomy" id="319348"/>
    <lineage>
        <taxon>Eukaryota</taxon>
        <taxon>Metazoa</taxon>
        <taxon>Ecdysozoa</taxon>
        <taxon>Arthropoda</taxon>
        <taxon>Hexapoda</taxon>
        <taxon>Insecta</taxon>
        <taxon>Pterygota</taxon>
        <taxon>Neoptera</taxon>
        <taxon>Endopterygota</taxon>
        <taxon>Diptera</taxon>
        <taxon>Nematocera</taxon>
        <taxon>Chironomoidea</taxon>
        <taxon>Chironomidae</taxon>
        <taxon>Chironominae</taxon>
        <taxon>Polypedilum</taxon>
        <taxon>Polypedilum</taxon>
    </lineage>
</organism>
<comment type="similarity">
    <text evidence="1 2">Belongs to the MON1/SAND family.</text>
</comment>
<dbReference type="Proteomes" id="UP001107558">
    <property type="component" value="Chromosome 2"/>
</dbReference>
<sequence>MSDISNFSDDDDSRQEDCALVDALSELNFEENNIENIRKRKNSDNQEQSETNSDPCSSNSLNFVDEEYDYLHDSEWINQKCQVFILSTAGKPIYTLHGDEDKLNPLFGLLQALVSVVSVSSNGNPDEDDDCIRSITAKNTKFVFLIKNPLILVGVNKSKRSEQQILNQLMDVYNQIIFIVTLKHMKNVYEKRNNYDLRKLVAGSERWIDHLLKDEKQTRISNNSFVSLMHSVRILPMEATTRDNITKTIQTNCSKIKNLVFAVLIANNKLITLVRMKNYCMHTDDLRLIFNVVECSESFKTAENWLPLCLPKFDPNGALYCHISYLSDDCEACLLLMTVDQESFSVLSNAKKNITEKLRRSNYMEAINEGIKDKGINLKTIGVPDIRHFLYKNKKNTQLLCSEITTPYNTLEQFERIEAMYYDLHNRIHRVSRPLKLIYEMHEHEIQLAWVTANYELYATFEPLVEKKSIIIAQVNKLLKYIKKEEDKIFMTGTHIF</sequence>
<gene>
    <name evidence="7" type="ORF">PVAND_005841</name>
</gene>
<comment type="caution">
    <text evidence="7">The sequence shown here is derived from an EMBL/GenBank/DDBJ whole genome shotgun (WGS) entry which is preliminary data.</text>
</comment>
<evidence type="ECO:0000313" key="8">
    <source>
        <dbReference type="Proteomes" id="UP001107558"/>
    </source>
</evidence>
<dbReference type="GO" id="GO:0006623">
    <property type="term" value="P:protein targeting to vacuole"/>
    <property type="evidence" value="ECO:0007669"/>
    <property type="project" value="UniProtKB-UniRule"/>
</dbReference>
<evidence type="ECO:0000256" key="3">
    <source>
        <dbReference type="SAM" id="MobiDB-lite"/>
    </source>
</evidence>
<evidence type="ECO:0000256" key="2">
    <source>
        <dbReference type="RuleBase" id="RU367048"/>
    </source>
</evidence>
<comment type="function">
    <text evidence="2">Plays an important role in membrane trafficking through the secretory apparatus.</text>
</comment>
<dbReference type="GO" id="GO:0035658">
    <property type="term" value="C:Mon1-Ccz1 complex"/>
    <property type="evidence" value="ECO:0007669"/>
    <property type="project" value="TreeGrafter"/>
</dbReference>